<dbReference type="FunCoup" id="A0A2R6R3J9">
    <property type="interactions" value="1016"/>
</dbReference>
<dbReference type="PANTHER" id="PTHR36005:SF1">
    <property type="entry name" value="DNA LIGASE-LIKE PROTEIN"/>
    <property type="match status" value="1"/>
</dbReference>
<accession>A0A2R6R3J9</accession>
<feature type="compositionally biased region" description="Basic and acidic residues" evidence="1">
    <location>
        <begin position="297"/>
        <end position="308"/>
    </location>
</feature>
<feature type="region of interest" description="Disordered" evidence="1">
    <location>
        <begin position="599"/>
        <end position="661"/>
    </location>
</feature>
<sequence length="859" mass="96171">MESDDDYDSFSPPEQSSPPIQHRKLKRLKKSILVTKSEEEGASLPPIESFQSQSLEYSESPKFEESSETLRSQLINEGFDAEIDLDSGSDGLQFGEDREEFGGKRSDPSGEEDLETERSEKKRGNAESSDEKKEKKKKRVNSGGDDSKPKGSSSVRKMEEKKAIHVFNDSLKPQPLESPESQPTLEGFDAEIELNSVTDGPQFGEDPKEFDDAADEFDGKMSDPSGGVKENIAGLKIGRSEKKRLNENGSESSDEKKEKKKKRVKSGGDDAKPKGSSSDRRREEKERKNYLQQLHVESQRLLRETRDATFKPIPVVQKSISSVLEKIRQRKLELLKKTVTLQSKFYVAENRDTLREGILDHDSENVSTEEREVDEFVEVVQVACHADVESSLDASHVDGSQEPARQSCHENAPSQMAVEEQSMHAFRAPVDDTQDLFCDSQTSEGKDSMYNDQNNSPLEEVLAPSVLAMNLKFDSAPLDDVSSDGDDDNDKENIEPELKRTHNGCSSPKGDPVKAFVDDEAVEEDDSDNDQLLFQENEDDEDIEDYEELNDLIATDYNEKPIDNDRRNELHQNWLEQQDAAGTDNLLQRLKFGMKLKDTTLLEGEDEEEDEDEEESGNEAAEDHAKTSVARMNSRKAKQMIPQMFPDKNDGYLSSDGEETERRLVKQRLLDKAEEQGTLLSPAKDENSREVFGLIKKLNIVPDAKKKAKTSSFFDKMLTGGNNNGSSKSSFLGRATSHSLPSTRKQGTSTVRGFIFGRDDSNSRTSISVSEDSSDEIPRENRPARNATAKFNSSQSKFSTQSTKDNVEAVSGGTSLFEILKRSSMQSNVCKPDTMIGLTQTVFSAFKIPKKKLKIEERT</sequence>
<dbReference type="STRING" id="1590841.A0A2R6R3J9"/>
<feature type="region of interest" description="Disordered" evidence="1">
    <location>
        <begin position="393"/>
        <end position="417"/>
    </location>
</feature>
<gene>
    <name evidence="2" type="ORF">CEY00_Acc11826</name>
</gene>
<reference evidence="2 3" key="1">
    <citation type="submission" date="2017-07" db="EMBL/GenBank/DDBJ databases">
        <title>An improved, manually edited Actinidia chinensis var. chinensis (kiwifruit) genome highlights the challenges associated with draft genomes and gene prediction in plants.</title>
        <authorList>
            <person name="Pilkington S."/>
            <person name="Crowhurst R."/>
            <person name="Hilario E."/>
            <person name="Nardozza S."/>
            <person name="Fraser L."/>
            <person name="Peng Y."/>
            <person name="Gunaseelan K."/>
            <person name="Simpson R."/>
            <person name="Tahir J."/>
            <person name="Deroles S."/>
            <person name="Templeton K."/>
            <person name="Luo Z."/>
            <person name="Davy M."/>
            <person name="Cheng C."/>
            <person name="Mcneilage M."/>
            <person name="Scaglione D."/>
            <person name="Liu Y."/>
            <person name="Zhang Q."/>
            <person name="Datson P."/>
            <person name="De Silva N."/>
            <person name="Gardiner S."/>
            <person name="Bassett H."/>
            <person name="Chagne D."/>
            <person name="Mccallum J."/>
            <person name="Dzierzon H."/>
            <person name="Deng C."/>
            <person name="Wang Y.-Y."/>
            <person name="Barron N."/>
            <person name="Manako K."/>
            <person name="Bowen J."/>
            <person name="Foster T."/>
            <person name="Erridge Z."/>
            <person name="Tiffin H."/>
            <person name="Waite C."/>
            <person name="Davies K."/>
            <person name="Grierson E."/>
            <person name="Laing W."/>
            <person name="Kirk R."/>
            <person name="Chen X."/>
            <person name="Wood M."/>
            <person name="Montefiori M."/>
            <person name="Brummell D."/>
            <person name="Schwinn K."/>
            <person name="Catanach A."/>
            <person name="Fullerton C."/>
            <person name="Li D."/>
            <person name="Meiyalaghan S."/>
            <person name="Nieuwenhuizen N."/>
            <person name="Read N."/>
            <person name="Prakash R."/>
            <person name="Hunter D."/>
            <person name="Zhang H."/>
            <person name="Mckenzie M."/>
            <person name="Knabel M."/>
            <person name="Harris A."/>
            <person name="Allan A."/>
            <person name="Chen A."/>
            <person name="Janssen B."/>
            <person name="Plunkett B."/>
            <person name="Dwamena C."/>
            <person name="Voogd C."/>
            <person name="Leif D."/>
            <person name="Lafferty D."/>
            <person name="Souleyre E."/>
            <person name="Varkonyi-Gasic E."/>
            <person name="Gambi F."/>
            <person name="Hanley J."/>
            <person name="Yao J.-L."/>
            <person name="Cheung J."/>
            <person name="David K."/>
            <person name="Warren B."/>
            <person name="Marsh K."/>
            <person name="Snowden K."/>
            <person name="Lin-Wang K."/>
            <person name="Brian L."/>
            <person name="Martinez-Sanchez M."/>
            <person name="Wang M."/>
            <person name="Ileperuma N."/>
            <person name="Macnee N."/>
            <person name="Campin R."/>
            <person name="Mcatee P."/>
            <person name="Drummond R."/>
            <person name="Espley R."/>
            <person name="Ireland H."/>
            <person name="Wu R."/>
            <person name="Atkinson R."/>
            <person name="Karunairetnam S."/>
            <person name="Bulley S."/>
            <person name="Chunkath S."/>
            <person name="Hanley Z."/>
            <person name="Storey R."/>
            <person name="Thrimawithana A."/>
            <person name="Thomson S."/>
            <person name="David C."/>
            <person name="Testolin R."/>
        </authorList>
    </citation>
    <scope>NUCLEOTIDE SEQUENCE [LARGE SCALE GENOMIC DNA]</scope>
    <source>
        <strain evidence="3">cv. Red5</strain>
        <tissue evidence="2">Young leaf</tissue>
    </source>
</reference>
<evidence type="ECO:0000313" key="3">
    <source>
        <dbReference type="Proteomes" id="UP000241394"/>
    </source>
</evidence>
<feature type="compositionally biased region" description="Basic and acidic residues" evidence="1">
    <location>
        <begin position="116"/>
        <end position="133"/>
    </location>
</feature>
<feature type="compositionally biased region" description="Acidic residues" evidence="1">
    <location>
        <begin position="481"/>
        <end position="490"/>
    </location>
</feature>
<dbReference type="EMBL" id="NKQK01000010">
    <property type="protein sequence ID" value="PSS19788.1"/>
    <property type="molecule type" value="Genomic_DNA"/>
</dbReference>
<dbReference type="OMA" id="VDHDKRN"/>
<dbReference type="Proteomes" id="UP000241394">
    <property type="component" value="Chromosome LG10"/>
</dbReference>
<feature type="compositionally biased region" description="Acidic residues" evidence="1">
    <location>
        <begin position="603"/>
        <end position="617"/>
    </location>
</feature>
<feature type="compositionally biased region" description="Basic and acidic residues" evidence="1">
    <location>
        <begin position="205"/>
        <end position="221"/>
    </location>
</feature>
<dbReference type="PANTHER" id="PTHR36005">
    <property type="entry name" value="DNA LIGASE-LIKE PROTEIN"/>
    <property type="match status" value="1"/>
</dbReference>
<feature type="region of interest" description="Disordered" evidence="1">
    <location>
        <begin position="1"/>
        <end position="308"/>
    </location>
</feature>
<reference evidence="3" key="2">
    <citation type="journal article" date="2018" name="BMC Genomics">
        <title>A manually annotated Actinidia chinensis var. chinensis (kiwifruit) genome highlights the challenges associated with draft genomes and gene prediction in plants.</title>
        <authorList>
            <person name="Pilkington S.M."/>
            <person name="Crowhurst R."/>
            <person name="Hilario E."/>
            <person name="Nardozza S."/>
            <person name="Fraser L."/>
            <person name="Peng Y."/>
            <person name="Gunaseelan K."/>
            <person name="Simpson R."/>
            <person name="Tahir J."/>
            <person name="Deroles S.C."/>
            <person name="Templeton K."/>
            <person name="Luo Z."/>
            <person name="Davy M."/>
            <person name="Cheng C."/>
            <person name="McNeilage M."/>
            <person name="Scaglione D."/>
            <person name="Liu Y."/>
            <person name="Zhang Q."/>
            <person name="Datson P."/>
            <person name="De Silva N."/>
            <person name="Gardiner S.E."/>
            <person name="Bassett H."/>
            <person name="Chagne D."/>
            <person name="McCallum J."/>
            <person name="Dzierzon H."/>
            <person name="Deng C."/>
            <person name="Wang Y.Y."/>
            <person name="Barron L."/>
            <person name="Manako K."/>
            <person name="Bowen J."/>
            <person name="Foster T.M."/>
            <person name="Erridge Z.A."/>
            <person name="Tiffin H."/>
            <person name="Waite C.N."/>
            <person name="Davies K.M."/>
            <person name="Grierson E.P."/>
            <person name="Laing W.A."/>
            <person name="Kirk R."/>
            <person name="Chen X."/>
            <person name="Wood M."/>
            <person name="Montefiori M."/>
            <person name="Brummell D.A."/>
            <person name="Schwinn K.E."/>
            <person name="Catanach A."/>
            <person name="Fullerton C."/>
            <person name="Li D."/>
            <person name="Meiyalaghan S."/>
            <person name="Nieuwenhuizen N."/>
            <person name="Read N."/>
            <person name="Prakash R."/>
            <person name="Hunter D."/>
            <person name="Zhang H."/>
            <person name="McKenzie M."/>
            <person name="Knabel M."/>
            <person name="Harris A."/>
            <person name="Allan A.C."/>
            <person name="Gleave A."/>
            <person name="Chen A."/>
            <person name="Janssen B.J."/>
            <person name="Plunkett B."/>
            <person name="Ampomah-Dwamena C."/>
            <person name="Voogd C."/>
            <person name="Leif D."/>
            <person name="Lafferty D."/>
            <person name="Souleyre E.J.F."/>
            <person name="Varkonyi-Gasic E."/>
            <person name="Gambi F."/>
            <person name="Hanley J."/>
            <person name="Yao J.L."/>
            <person name="Cheung J."/>
            <person name="David K.M."/>
            <person name="Warren B."/>
            <person name="Marsh K."/>
            <person name="Snowden K.C."/>
            <person name="Lin-Wang K."/>
            <person name="Brian L."/>
            <person name="Martinez-Sanchez M."/>
            <person name="Wang M."/>
            <person name="Ileperuma N."/>
            <person name="Macnee N."/>
            <person name="Campin R."/>
            <person name="McAtee P."/>
            <person name="Drummond R.S.M."/>
            <person name="Espley R.V."/>
            <person name="Ireland H.S."/>
            <person name="Wu R."/>
            <person name="Atkinson R.G."/>
            <person name="Karunairetnam S."/>
            <person name="Bulley S."/>
            <person name="Chunkath S."/>
            <person name="Hanley Z."/>
            <person name="Storey R."/>
            <person name="Thrimawithana A.H."/>
            <person name="Thomson S."/>
            <person name="David C."/>
            <person name="Testolin R."/>
            <person name="Huang H."/>
            <person name="Hellens R.P."/>
            <person name="Schaffer R.J."/>
        </authorList>
    </citation>
    <scope>NUCLEOTIDE SEQUENCE [LARGE SCALE GENOMIC DNA]</scope>
    <source>
        <strain evidence="3">cv. Red5</strain>
    </source>
</reference>
<feature type="compositionally biased region" description="Basic and acidic residues" evidence="1">
    <location>
        <begin position="491"/>
        <end position="500"/>
    </location>
</feature>
<feature type="compositionally biased region" description="Acidic residues" evidence="1">
    <location>
        <begin position="518"/>
        <end position="529"/>
    </location>
</feature>
<feature type="compositionally biased region" description="Low complexity" evidence="1">
    <location>
        <begin position="790"/>
        <end position="803"/>
    </location>
</feature>
<feature type="region of interest" description="Disordered" evidence="1">
    <location>
        <begin position="436"/>
        <end position="455"/>
    </location>
</feature>
<feature type="compositionally biased region" description="Polar residues" evidence="1">
    <location>
        <begin position="736"/>
        <end position="751"/>
    </location>
</feature>
<feature type="compositionally biased region" description="Basic and acidic residues" evidence="1">
    <location>
        <begin position="266"/>
        <end position="289"/>
    </location>
</feature>
<dbReference type="InParanoid" id="A0A2R6R3J9"/>
<evidence type="ECO:0000313" key="2">
    <source>
        <dbReference type="EMBL" id="PSS19788.1"/>
    </source>
</evidence>
<evidence type="ECO:0000256" key="1">
    <source>
        <dbReference type="SAM" id="MobiDB-lite"/>
    </source>
</evidence>
<keyword evidence="3" id="KW-1185">Reference proteome</keyword>
<feature type="region of interest" description="Disordered" evidence="1">
    <location>
        <begin position="723"/>
        <end position="806"/>
    </location>
</feature>
<organism evidence="2 3">
    <name type="scientific">Actinidia chinensis var. chinensis</name>
    <name type="common">Chinese soft-hair kiwi</name>
    <dbReference type="NCBI Taxonomy" id="1590841"/>
    <lineage>
        <taxon>Eukaryota</taxon>
        <taxon>Viridiplantae</taxon>
        <taxon>Streptophyta</taxon>
        <taxon>Embryophyta</taxon>
        <taxon>Tracheophyta</taxon>
        <taxon>Spermatophyta</taxon>
        <taxon>Magnoliopsida</taxon>
        <taxon>eudicotyledons</taxon>
        <taxon>Gunneridae</taxon>
        <taxon>Pentapetalae</taxon>
        <taxon>asterids</taxon>
        <taxon>Ericales</taxon>
        <taxon>Actinidiaceae</taxon>
        <taxon>Actinidia</taxon>
    </lineage>
</organism>
<name>A0A2R6R3J9_ACTCC</name>
<dbReference type="AlphaFoldDB" id="A0A2R6R3J9"/>
<comment type="caution">
    <text evidence="2">The sequence shown here is derived from an EMBL/GenBank/DDBJ whole genome shotgun (WGS) entry which is preliminary data.</text>
</comment>
<protein>
    <submittedName>
        <fullName evidence="2">Protein gar2 like</fullName>
    </submittedName>
</protein>
<feature type="compositionally biased region" description="Basic residues" evidence="1">
    <location>
        <begin position="21"/>
        <end position="30"/>
    </location>
</feature>
<dbReference type="OrthoDB" id="1919305at2759"/>
<feature type="region of interest" description="Disordered" evidence="1">
    <location>
        <begin position="478"/>
        <end position="544"/>
    </location>
</feature>
<dbReference type="Gramene" id="PSS19788">
    <property type="protein sequence ID" value="PSS19788"/>
    <property type="gene ID" value="CEY00_Acc11826"/>
</dbReference>
<proteinExistence type="predicted"/>